<gene>
    <name evidence="1" type="ORF">ACFOY2_40475</name>
</gene>
<dbReference type="EMBL" id="JBHSBI010000028">
    <property type="protein sequence ID" value="MFC4013561.1"/>
    <property type="molecule type" value="Genomic_DNA"/>
</dbReference>
<evidence type="ECO:0000313" key="2">
    <source>
        <dbReference type="Proteomes" id="UP001595851"/>
    </source>
</evidence>
<protein>
    <submittedName>
        <fullName evidence="1">NACHT domain-containing protein</fullName>
    </submittedName>
</protein>
<dbReference type="Proteomes" id="UP001595851">
    <property type="component" value="Unassembled WGS sequence"/>
</dbReference>
<reference evidence="2" key="1">
    <citation type="journal article" date="2019" name="Int. J. Syst. Evol. Microbiol.">
        <title>The Global Catalogue of Microorganisms (GCM) 10K type strain sequencing project: providing services to taxonomists for standard genome sequencing and annotation.</title>
        <authorList>
            <consortium name="The Broad Institute Genomics Platform"/>
            <consortium name="The Broad Institute Genome Sequencing Center for Infectious Disease"/>
            <person name="Wu L."/>
            <person name="Ma J."/>
        </authorList>
    </citation>
    <scope>NUCLEOTIDE SEQUENCE [LARGE SCALE GENOMIC DNA]</scope>
    <source>
        <strain evidence="2">TBRC 1276</strain>
    </source>
</reference>
<name>A0ABV8GI08_9ACTN</name>
<organism evidence="1 2">
    <name type="scientific">Nonomuraea purpurea</name>
    <dbReference type="NCBI Taxonomy" id="1849276"/>
    <lineage>
        <taxon>Bacteria</taxon>
        <taxon>Bacillati</taxon>
        <taxon>Actinomycetota</taxon>
        <taxon>Actinomycetes</taxon>
        <taxon>Streptosporangiales</taxon>
        <taxon>Streptosporangiaceae</taxon>
        <taxon>Nonomuraea</taxon>
    </lineage>
</organism>
<dbReference type="RefSeq" id="WP_379533416.1">
    <property type="nucleotide sequence ID" value="NZ_JBHSBI010000028.1"/>
</dbReference>
<keyword evidence="2" id="KW-1185">Reference proteome</keyword>
<evidence type="ECO:0000313" key="1">
    <source>
        <dbReference type="EMBL" id="MFC4013561.1"/>
    </source>
</evidence>
<accession>A0ABV8GI08</accession>
<dbReference type="InterPro" id="IPR027417">
    <property type="entry name" value="P-loop_NTPase"/>
</dbReference>
<comment type="caution">
    <text evidence="1">The sequence shown here is derived from an EMBL/GenBank/DDBJ whole genome shotgun (WGS) entry which is preliminary data.</text>
</comment>
<dbReference type="SUPFAM" id="SSF52540">
    <property type="entry name" value="P-loop containing nucleoside triphosphate hydrolases"/>
    <property type="match status" value="1"/>
</dbReference>
<sequence>MDQPLLKLKEGQVRPGMSGAGVLNLRTGAVCGILVATRDRNSDLGGRAIPVRTVLSEFPGLVPQSSALGPDGITLESRALSFQSTPAWEAVWERKLQEQRRLLSRGVPGSSRITVGDLLTRPELLVPAPWRVGGREAARGGLVTELVDRVRADVTDGIDPQRRVLLLADPGIGKTTLTYCLYSELLRIWSAGVRKNIFPVRIDLRTVGTQSIDAEFGSAEWLARYLDNSVRGCGQVSWMGVEERDGIPLRPVLILDSLDEHLSRLAYPHMLTELDKFIFGYAALACCRTQYFNRFLAHSPFADDLEQVELVPWSEEERRRYVGAYVDYCFPDYQEQETQKIRLRIESRPVRDLCQTPLRINMALDLMFRGDLENPVVNDTLGLYHAYVAQLLRIESAKMGSTLNIEQKLDLLTRIAWHFYDEGEAGGQGPRMFTLRELHEFICTDLRTPEEDAHAIVEDLVSRSLLAIDSDQFDLFEPTVVRFAHKSFHEYFVARHLFGCMHTDAVATTAAFRRFISAEVSEFVKEYLERANANSRILTRVCDVCFDAFQANGDVGGDSADAARARVARQQLAYYLGNLRSARIVQFLRQTLLNEPDLWIQRGIILGLAFGGTAQPLAEYVDRLRANRATGRNVAENDVNLGYTLTFFGDQPTDHFHPEVDQGLENCEGTIRRITYLVGTETDQECWRLDLFTLVELWQHRPVSRERYVVAMLECAPELSVILDAFAHNPESAGWPEIEELREILRIIDSDKDGRR</sequence>
<proteinExistence type="predicted"/>